<evidence type="ECO:0000256" key="2">
    <source>
        <dbReference type="SAM" id="Phobius"/>
    </source>
</evidence>
<evidence type="ECO:0000259" key="3">
    <source>
        <dbReference type="Pfam" id="PF03934"/>
    </source>
</evidence>
<keyword evidence="1" id="KW-1003">Cell membrane</keyword>
<sequence length="272" mass="29064">MTRRPGEHGVALVNVLMVMAVSAALVQAMLSTQETAIDRTIAARDRAQAFALAKGGVASLRSALRRDAQETPASDHLQEPWAQIAQEPVTFDFGTYSVRVSDAQGRFDLNGLQPGAIAHQRVFSALLEVLELPPDLGRQITEIVKAKGPLTSAASLRKFGIAPRLVEALDPYVTALPAGASINLNTAPEPVLAAVFANAVVARSLSARRMKQGFLTRDDLASLGLVQPALAGWRSDVFDVQVSAVVGQTSVGYDRRLLRDPKTGLITDLPRP</sequence>
<proteinExistence type="inferred from homology"/>
<dbReference type="EMBL" id="JAHXDN010000002">
    <property type="protein sequence ID" value="MBW4707423.1"/>
    <property type="molecule type" value="Genomic_DNA"/>
</dbReference>
<feature type="domain" description="T2SS protein K second SAM-like" evidence="3">
    <location>
        <begin position="182"/>
        <end position="229"/>
    </location>
</feature>
<evidence type="ECO:0000256" key="1">
    <source>
        <dbReference type="PIRNR" id="PIRNR002786"/>
    </source>
</evidence>
<reference evidence="4" key="1">
    <citation type="submission" date="2021-07" db="EMBL/GenBank/DDBJ databases">
        <title>Roseobacter insulae sp. nov., isolated from a tidal flat.</title>
        <authorList>
            <person name="Park S."/>
            <person name="Yoon J.-H."/>
        </authorList>
    </citation>
    <scope>NUCLEOTIDE SEQUENCE</scope>
    <source>
        <strain evidence="4">YSTF-M11</strain>
    </source>
</reference>
<dbReference type="PIRSF" id="PIRSF002786">
    <property type="entry name" value="XcpX"/>
    <property type="match status" value="1"/>
</dbReference>
<dbReference type="GO" id="GO:0009306">
    <property type="term" value="P:protein secretion"/>
    <property type="evidence" value="ECO:0007669"/>
    <property type="project" value="InterPro"/>
</dbReference>
<evidence type="ECO:0000313" key="5">
    <source>
        <dbReference type="Proteomes" id="UP001138661"/>
    </source>
</evidence>
<dbReference type="Proteomes" id="UP001138661">
    <property type="component" value="Unassembled WGS sequence"/>
</dbReference>
<feature type="transmembrane region" description="Helical" evidence="2">
    <location>
        <begin position="12"/>
        <end position="30"/>
    </location>
</feature>
<name>A0A9X1FV37_9RHOB</name>
<dbReference type="RefSeq" id="WP_219500284.1">
    <property type="nucleotide sequence ID" value="NZ_JAHXDN010000002.1"/>
</dbReference>
<dbReference type="NCBIfam" id="NF037980">
    <property type="entry name" value="T2SS_GspK"/>
    <property type="match status" value="1"/>
</dbReference>
<gene>
    <name evidence="4" type="primary">gspK</name>
    <name evidence="4" type="ORF">KX928_06455</name>
</gene>
<keyword evidence="1" id="KW-0813">Transport</keyword>
<keyword evidence="5" id="KW-1185">Reference proteome</keyword>
<protein>
    <recommendedName>
        <fullName evidence="1">Type II secretion system protein K</fullName>
    </recommendedName>
</protein>
<evidence type="ECO:0000313" key="4">
    <source>
        <dbReference type="EMBL" id="MBW4707423.1"/>
    </source>
</evidence>
<dbReference type="GO" id="GO:0016020">
    <property type="term" value="C:membrane"/>
    <property type="evidence" value="ECO:0007669"/>
    <property type="project" value="InterPro"/>
</dbReference>
<comment type="caution">
    <text evidence="4">The sequence shown here is derived from an EMBL/GenBank/DDBJ whole genome shotgun (WGS) entry which is preliminary data.</text>
</comment>
<accession>A0A9X1FV37</accession>
<keyword evidence="2" id="KW-1133">Transmembrane helix</keyword>
<keyword evidence="1" id="KW-0997">Cell inner membrane</keyword>
<dbReference type="InterPro" id="IPR049179">
    <property type="entry name" value="T2SSK_SAM-like_2nd"/>
</dbReference>
<keyword evidence="2" id="KW-0812">Transmembrane</keyword>
<comment type="similarity">
    <text evidence="1">Belongs to the GSP K family.</text>
</comment>
<dbReference type="AlphaFoldDB" id="A0A9X1FV37"/>
<dbReference type="InterPro" id="IPR005628">
    <property type="entry name" value="GspK"/>
</dbReference>
<dbReference type="PANTHER" id="PTHR38831">
    <property type="entry name" value="TYPE II SECRETION SYSTEM PROTEIN K"/>
    <property type="match status" value="1"/>
</dbReference>
<comment type="subcellular location">
    <subcellularLocation>
        <location evidence="1">Cell inner membrane</location>
    </subcellularLocation>
</comment>
<dbReference type="Pfam" id="PF03934">
    <property type="entry name" value="T2SSK"/>
    <property type="match status" value="1"/>
</dbReference>
<dbReference type="PANTHER" id="PTHR38831:SF1">
    <property type="entry name" value="TYPE II SECRETION SYSTEM PROTEIN K-RELATED"/>
    <property type="match status" value="1"/>
</dbReference>
<keyword evidence="1 2" id="KW-0472">Membrane</keyword>
<organism evidence="4 5">
    <name type="scientific">Roseobacter insulae</name>
    <dbReference type="NCBI Taxonomy" id="2859783"/>
    <lineage>
        <taxon>Bacteria</taxon>
        <taxon>Pseudomonadati</taxon>
        <taxon>Pseudomonadota</taxon>
        <taxon>Alphaproteobacteria</taxon>
        <taxon>Rhodobacterales</taxon>
        <taxon>Roseobacteraceae</taxon>
        <taxon>Roseobacter</taxon>
    </lineage>
</organism>